<dbReference type="Proteomes" id="UP000321393">
    <property type="component" value="Unassembled WGS sequence"/>
</dbReference>
<sequence length="140" mass="15530">MRNGCEMSTIDHSLTGYETRCDWVDTKNGVQVDDLGFTLVDLNRIGDKSLHCPAILECPAGMTREDEEISYIRIDCEGTWGIFSSRWTITYQTMTLGKQARLEAGCSSVLSIEGVINKGKGTCGPTWMSEITRVICDGHE</sequence>
<dbReference type="EMBL" id="SSTE01008412">
    <property type="protein sequence ID" value="KAA0055655.1"/>
    <property type="molecule type" value="Genomic_DNA"/>
</dbReference>
<organism evidence="1 2">
    <name type="scientific">Cucumis melo var. makuwa</name>
    <name type="common">Oriental melon</name>
    <dbReference type="NCBI Taxonomy" id="1194695"/>
    <lineage>
        <taxon>Eukaryota</taxon>
        <taxon>Viridiplantae</taxon>
        <taxon>Streptophyta</taxon>
        <taxon>Embryophyta</taxon>
        <taxon>Tracheophyta</taxon>
        <taxon>Spermatophyta</taxon>
        <taxon>Magnoliopsida</taxon>
        <taxon>eudicotyledons</taxon>
        <taxon>Gunneridae</taxon>
        <taxon>Pentapetalae</taxon>
        <taxon>rosids</taxon>
        <taxon>fabids</taxon>
        <taxon>Cucurbitales</taxon>
        <taxon>Cucurbitaceae</taxon>
        <taxon>Benincaseae</taxon>
        <taxon>Cucumis</taxon>
    </lineage>
</organism>
<evidence type="ECO:0000313" key="1">
    <source>
        <dbReference type="EMBL" id="KAA0055655.1"/>
    </source>
</evidence>
<dbReference type="AlphaFoldDB" id="A0A5A7UPY2"/>
<name>A0A5A7UPY2_CUCMM</name>
<proteinExistence type="predicted"/>
<comment type="caution">
    <text evidence="1">The sequence shown here is derived from an EMBL/GenBank/DDBJ whole genome shotgun (WGS) entry which is preliminary data.</text>
</comment>
<reference evidence="1 2" key="1">
    <citation type="submission" date="2019-08" db="EMBL/GenBank/DDBJ databases">
        <title>Draft genome sequences of two oriental melons (Cucumis melo L. var makuwa).</title>
        <authorList>
            <person name="Kwon S.-Y."/>
        </authorList>
    </citation>
    <scope>NUCLEOTIDE SEQUENCE [LARGE SCALE GENOMIC DNA]</scope>
    <source>
        <strain evidence="2">cv. SW 3</strain>
        <tissue evidence="1">Leaf</tissue>
    </source>
</reference>
<protein>
    <submittedName>
        <fullName evidence="1">Uncharacterized protein</fullName>
    </submittedName>
</protein>
<accession>A0A5A7UPY2</accession>
<evidence type="ECO:0000313" key="2">
    <source>
        <dbReference type="Proteomes" id="UP000321393"/>
    </source>
</evidence>
<gene>
    <name evidence="1" type="ORF">E6C27_scaffold181G00230</name>
</gene>